<dbReference type="Proteomes" id="UP001610432">
    <property type="component" value="Unassembled WGS sequence"/>
</dbReference>
<feature type="region of interest" description="Disordered" evidence="4">
    <location>
        <begin position="616"/>
        <end position="635"/>
    </location>
</feature>
<dbReference type="PANTHER" id="PTHR23083">
    <property type="entry name" value="TETRATRICOPEPTIDE REPEAT PROTEIN, TPR"/>
    <property type="match status" value="1"/>
</dbReference>
<keyword evidence="6" id="KW-1185">Reference proteome</keyword>
<dbReference type="RefSeq" id="XP_070884628.1">
    <property type="nucleotide sequence ID" value="XM_071029522.1"/>
</dbReference>
<feature type="region of interest" description="Disordered" evidence="4">
    <location>
        <begin position="60"/>
        <end position="79"/>
    </location>
</feature>
<dbReference type="SMART" id="SM00028">
    <property type="entry name" value="TPR"/>
    <property type="match status" value="4"/>
</dbReference>
<evidence type="ECO:0000256" key="2">
    <source>
        <dbReference type="ARBA" id="ARBA00038251"/>
    </source>
</evidence>
<feature type="region of interest" description="Disordered" evidence="4">
    <location>
        <begin position="699"/>
        <end position="767"/>
    </location>
</feature>
<gene>
    <name evidence="5" type="ORF">BJX67DRAFT_357695</name>
</gene>
<sequence>MAARESEKGHRYIVALDNARSLNKWDEVPELIRKVTKHASHKTCYLDVASAEYQIITHLHRSSSSPTGRPTSSSSAGLPELIPSLLSTVDKADGSRQEVFQAQVCLGWVHYTLNEPGLAAARLPKDFEDELNALVAAGDEISPWTKVCLVKGCYIKGAAQHAVSGPRDALQTFNSLSAWLGNQNYASSSNQFLYWSEKVLADGALLAGDEVRKDIAGAHGGLVSAALRLFRAWSSHPAVKPGTPHGPHTEGSKEPVSKSSIWKSYYDLLSAVLQHYLPYAAPAGGPERPQLADEIRRVEAICEANLLREVKFPSADSGNKSIESWVEQVISNWKELCGPKWHDEELGEGGQIAVGRNVLDILYRAASRTYHSFLILRRLFHVHSALADFDLAFKALDSYIEIVSGAKERAEKSVPNEELEDEGVFMRTISEGVTLLCCFGSGKEAEKAKELIGTLRKFISSHVKDHQQGEERRMIIDSRAISLADVSATYRAIGIGLANWASWTPVNEERDDIRTEAIECLERSIAPELGDEHNYSSIYTLALLLAENRDLDAAIDYVKSALASNKDPEGTSAGFSRERDLIPLWHLLALLLSAKQEFDIAERSCEAAFEQFPAASTSLAHSDRRPSKHQQKVREQTNLKRALLDRLRNREKERIIETRMTQLAFVEVLEGPEAALNHSDQLLSLFAILFQILDLGPEGQTKTGTDQPLRPKSSSATIKSFRGSIFGRHKAASRTPDQKVTPSGEHKADSPSHSALQNSPSNVDGAPAMRVIDENGLVTGDVNASLGDPDSRKLRKRGSSVKNSDAGQDQNVSHVNGDTANHHGSEDGEPSGQYPREEAPSSEKVRNAASQAPSRPQSAKNTLGSIAHNIKHTRLESPAGHDKQPREQDIRLPLSYAFESPTGALTKFPHAQAQKHALCILAKIWLLIAGLYRRASSFDDATEACEEASKHVKRIEILTAAQDASARSFRERGWATPKSSDELWADIYAERGLLLKVQSRPHEAMEHFEEALMYNPDHPKATITLADLLLDIWDQKLPLQPPEAGVEMPLATMTPPPSKEATASKSNGSKRLSRAGIPDSDKPKTQNPAPTTEDEEPKLINRIAARERAYFLLSALTKRGTSWDNSEAWFALSRAYEAVGQTQKLKEVLWWCIELEDRRPIRHWSNLGSGVYVL</sequence>
<proteinExistence type="inferred from homology"/>
<keyword evidence="3" id="KW-0802">TPR repeat</keyword>
<dbReference type="GeneID" id="98144594"/>
<feature type="region of interest" description="Disordered" evidence="4">
    <location>
        <begin position="1046"/>
        <end position="1098"/>
    </location>
</feature>
<organism evidence="5 6">
    <name type="scientific">Aspergillus lucknowensis</name>
    <dbReference type="NCBI Taxonomy" id="176173"/>
    <lineage>
        <taxon>Eukaryota</taxon>
        <taxon>Fungi</taxon>
        <taxon>Dikarya</taxon>
        <taxon>Ascomycota</taxon>
        <taxon>Pezizomycotina</taxon>
        <taxon>Eurotiomycetes</taxon>
        <taxon>Eurotiomycetidae</taxon>
        <taxon>Eurotiales</taxon>
        <taxon>Aspergillaceae</taxon>
        <taxon>Aspergillus</taxon>
        <taxon>Aspergillus subgen. Nidulantes</taxon>
    </lineage>
</organism>
<dbReference type="PANTHER" id="PTHR23083:SF464">
    <property type="entry name" value="TETRATRICOPEPTIDE REPEAT DOMAIN 7, ISOFORM A"/>
    <property type="match status" value="1"/>
</dbReference>
<dbReference type="InterPro" id="IPR051722">
    <property type="entry name" value="Endocytosis_PI4K-reg_protein"/>
</dbReference>
<feature type="compositionally biased region" description="Polar residues" evidence="4">
    <location>
        <begin position="751"/>
        <end position="762"/>
    </location>
</feature>
<dbReference type="InterPro" id="IPR011990">
    <property type="entry name" value="TPR-like_helical_dom_sf"/>
</dbReference>
<dbReference type="PROSITE" id="PS50005">
    <property type="entry name" value="TPR"/>
    <property type="match status" value="1"/>
</dbReference>
<evidence type="ECO:0000256" key="1">
    <source>
        <dbReference type="ARBA" id="ARBA00002550"/>
    </source>
</evidence>
<feature type="compositionally biased region" description="Polar residues" evidence="4">
    <location>
        <begin position="800"/>
        <end position="819"/>
    </location>
</feature>
<evidence type="ECO:0000313" key="5">
    <source>
        <dbReference type="EMBL" id="KAL2865649.1"/>
    </source>
</evidence>
<evidence type="ECO:0000256" key="4">
    <source>
        <dbReference type="SAM" id="MobiDB-lite"/>
    </source>
</evidence>
<feature type="repeat" description="TPR" evidence="3">
    <location>
        <begin position="985"/>
        <end position="1018"/>
    </location>
</feature>
<dbReference type="Gene3D" id="1.25.40.10">
    <property type="entry name" value="Tetratricopeptide repeat domain"/>
    <property type="match status" value="2"/>
</dbReference>
<name>A0ABR4LNH2_9EURO</name>
<accession>A0ABR4LNH2</accession>
<comment type="function">
    <text evidence="1">Involved in endocytosis.</text>
</comment>
<protein>
    <recommendedName>
        <fullName evidence="7">Filamentation protein</fullName>
    </recommendedName>
</protein>
<comment type="caution">
    <text evidence="5">The sequence shown here is derived from an EMBL/GenBank/DDBJ whole genome shotgun (WGS) entry which is preliminary data.</text>
</comment>
<reference evidence="5 6" key="1">
    <citation type="submission" date="2024-07" db="EMBL/GenBank/DDBJ databases">
        <title>Section-level genome sequencing and comparative genomics of Aspergillus sections Usti and Cavernicolus.</title>
        <authorList>
            <consortium name="Lawrence Berkeley National Laboratory"/>
            <person name="Nybo J.L."/>
            <person name="Vesth T.C."/>
            <person name="Theobald S."/>
            <person name="Frisvad J.C."/>
            <person name="Larsen T.O."/>
            <person name="Kjaerboelling I."/>
            <person name="Rothschild-Mancinelli K."/>
            <person name="Lyhne E.K."/>
            <person name="Kogle M.E."/>
            <person name="Barry K."/>
            <person name="Clum A."/>
            <person name="Na H."/>
            <person name="Ledsgaard L."/>
            <person name="Lin J."/>
            <person name="Lipzen A."/>
            <person name="Kuo A."/>
            <person name="Riley R."/>
            <person name="Mondo S."/>
            <person name="Labutti K."/>
            <person name="Haridas S."/>
            <person name="Pangalinan J."/>
            <person name="Salamov A.A."/>
            <person name="Simmons B.A."/>
            <person name="Magnuson J.K."/>
            <person name="Chen J."/>
            <person name="Drula E."/>
            <person name="Henrissat B."/>
            <person name="Wiebenga A."/>
            <person name="Lubbers R.J."/>
            <person name="Gomes A.C."/>
            <person name="Macurrencykelacurrency M.R."/>
            <person name="Stajich J."/>
            <person name="Grigoriev I.V."/>
            <person name="Mortensen U.H."/>
            <person name="De Vries R.P."/>
            <person name="Baker S.E."/>
            <person name="Andersen M.R."/>
        </authorList>
    </citation>
    <scope>NUCLEOTIDE SEQUENCE [LARGE SCALE GENOMIC DNA]</scope>
    <source>
        <strain evidence="5 6">CBS 449.75</strain>
    </source>
</reference>
<feature type="region of interest" description="Disordered" evidence="4">
    <location>
        <begin position="780"/>
        <end position="862"/>
    </location>
</feature>
<evidence type="ECO:0008006" key="7">
    <source>
        <dbReference type="Google" id="ProtNLM"/>
    </source>
</evidence>
<comment type="similarity">
    <text evidence="2">Belongs to the YPP1 family.</text>
</comment>
<evidence type="ECO:0000313" key="6">
    <source>
        <dbReference type="Proteomes" id="UP001610432"/>
    </source>
</evidence>
<dbReference type="InterPro" id="IPR019734">
    <property type="entry name" value="TPR_rpt"/>
</dbReference>
<evidence type="ECO:0000256" key="3">
    <source>
        <dbReference type="PROSITE-ProRule" id="PRU00339"/>
    </source>
</evidence>
<feature type="compositionally biased region" description="Polar residues" evidence="4">
    <location>
        <begin position="1061"/>
        <end position="1070"/>
    </location>
</feature>
<feature type="compositionally biased region" description="Basic and acidic residues" evidence="4">
    <location>
        <begin position="835"/>
        <end position="846"/>
    </location>
</feature>
<dbReference type="EMBL" id="JBFXLQ010000030">
    <property type="protein sequence ID" value="KAL2865649.1"/>
    <property type="molecule type" value="Genomic_DNA"/>
</dbReference>
<feature type="compositionally biased region" description="Low complexity" evidence="4">
    <location>
        <begin position="62"/>
        <end position="75"/>
    </location>
</feature>
<dbReference type="SUPFAM" id="SSF48452">
    <property type="entry name" value="TPR-like"/>
    <property type="match status" value="2"/>
</dbReference>
<feature type="compositionally biased region" description="Low complexity" evidence="4">
    <location>
        <begin position="848"/>
        <end position="859"/>
    </location>
</feature>
<feature type="compositionally biased region" description="Polar residues" evidence="4">
    <location>
        <begin position="700"/>
        <end position="718"/>
    </location>
</feature>